<dbReference type="UCSC" id="uc058tju.1">
    <property type="organism name" value="human"/>
</dbReference>
<dbReference type="Ensembl" id="ENST00000549425.6">
    <property type="protein sequence ID" value="ENSP00000449774.2"/>
    <property type="gene ID" value="ENSG00000198270.14"/>
</dbReference>
<name>F8VWU6_HUMAN</name>
<dbReference type="ChiTaRS" id="TMEM116">
    <property type="organism name" value="human"/>
</dbReference>
<dbReference type="OrthoDB" id="10070607at2759"/>
<reference evidence="1 2" key="2">
    <citation type="journal article" date="2004" name="Nature">
        <title>Finishing the euchromatic sequence of the human genome.</title>
        <authorList>
            <consortium name="International Human Genome Sequencing Consortium"/>
        </authorList>
    </citation>
    <scope>NUCLEOTIDE SEQUENCE [LARGE SCALE GENOMIC DNA]</scope>
</reference>
<proteinExistence type="predicted"/>
<dbReference type="Bgee" id="ENSG00000198270">
    <property type="expression patterns" value="Expressed in olfactory segment of nasal mucosa and 161 other cell types or tissues"/>
</dbReference>
<accession>F8VWU6</accession>
<dbReference type="Ensembl" id="ENST00000549425.6">
    <property type="protein sequence ID" value="ENSP00000449774.2"/>
    <property type="gene ID" value="ENSG00000198270.15"/>
</dbReference>
<dbReference type="HGNC" id="HGNC:25084">
    <property type="gene designation" value="TMEM116"/>
</dbReference>
<dbReference type="EMBL" id="AC073575">
    <property type="status" value="NOT_ANNOTATED_CDS"/>
    <property type="molecule type" value="Genomic_DNA"/>
</dbReference>
<reference evidence="1 2" key="3">
    <citation type="journal article" date="2006" name="Nature">
        <title>The finished DNA sequence of human chromosome 12.</title>
        <authorList>
            <consortium name="Baylor College of Medicine Human Genome Sequencing Center Sequence Production Team"/>
            <person name="Scherer S.E."/>
            <person name="Muzny D.M."/>
            <person name="Buhay C.J."/>
            <person name="Chen R."/>
            <person name="Cree A."/>
            <person name="Ding Y."/>
            <person name="Dugan-Rocha S."/>
            <person name="Gill R."/>
            <person name="Gunaratne P."/>
            <person name="Harris R.A."/>
            <person name="Hawes A.C."/>
            <person name="Hernandez J."/>
            <person name="Hodgson A.V."/>
            <person name="Hume J."/>
            <person name="Jackson A."/>
            <person name="Khan Z.M."/>
            <person name="Kovar-Smith C."/>
            <person name="Lewis L.R."/>
            <person name="Lozado R.J."/>
            <person name="Metzker M.L."/>
            <person name="Milosavljevic A."/>
            <person name="Miner G.R."/>
            <person name="Montgomery K.T."/>
            <person name="Morgan M.B."/>
            <person name="Nazareth L.V."/>
            <person name="Scott G."/>
            <person name="Sodergren E."/>
            <person name="Song X.Z."/>
            <person name="Steffen D."/>
            <person name="Lovering R.C."/>
            <person name="Wheeler D.A."/>
            <person name="Worley K.C."/>
            <person name="Yuan Y."/>
            <person name="Zhang Z."/>
            <person name="Adams C.Q."/>
            <person name="Ansari-Lari M.A."/>
            <person name="Ayele M."/>
            <person name="Brown M.J."/>
            <person name="Chen G."/>
            <person name="Chen Z."/>
            <person name="Clerc-Blankenburg K.P."/>
            <person name="Davis C."/>
            <person name="Delgado O."/>
            <person name="Dinh H.H."/>
            <person name="Draper H."/>
            <person name="Gonzalez-Garay M.L."/>
            <person name="Havlak P."/>
            <person name="Jackson L.R."/>
            <person name="Jacob L.S."/>
            <person name="Kelly S.H."/>
            <person name="Li L."/>
            <person name="Li Z."/>
            <person name="Liu J."/>
            <person name="Liu W."/>
            <person name="Lu J."/>
            <person name="Maheshwari M."/>
            <person name="Nguyen B.V."/>
            <person name="Okwuonu G.O."/>
            <person name="Pasternak S."/>
            <person name="Perez L.M."/>
            <person name="Plopper F.J."/>
            <person name="Santibanez J."/>
            <person name="Shen H."/>
            <person name="Tabor P.E."/>
            <person name="Verduzco D."/>
            <person name="Waldron L."/>
            <person name="Wang Q."/>
            <person name="Williams G.A."/>
            <person name="Zhang J."/>
            <person name="Zhou J."/>
            <person name="Allen C.C."/>
            <person name="Amin A.G."/>
            <person name="Anyalebechi V."/>
            <person name="Bailey M."/>
            <person name="Barbaria J.A."/>
            <person name="Bimage K.E."/>
            <person name="Bryant N.P."/>
            <person name="Burch P.E."/>
            <person name="Burkett C.E."/>
            <person name="Burrell K.L."/>
            <person name="Calderon E."/>
            <person name="Cardenas V."/>
            <person name="Carter K."/>
            <person name="Casias K."/>
            <person name="Cavazos I."/>
            <person name="Cavazos S.R."/>
            <person name="Ceasar H."/>
            <person name="Chacko J."/>
            <person name="Chan S.N."/>
            <person name="Chavez D."/>
            <person name="Christopoulos C."/>
            <person name="Chu J."/>
            <person name="Cockrell R."/>
            <person name="Cox C.D."/>
            <person name="Dang M."/>
            <person name="Dathorne S.R."/>
            <person name="David R."/>
            <person name="Davis C.M."/>
            <person name="Davy-Carroll L."/>
            <person name="Deshazo D.R."/>
            <person name="Donlin J.E."/>
            <person name="D'Souza L."/>
            <person name="Eaves K.A."/>
            <person name="Egan A."/>
            <person name="Emery-Cohen A.J."/>
            <person name="Escotto M."/>
            <person name="Flagg N."/>
            <person name="Forbes L.D."/>
            <person name="Gabisi A.M."/>
            <person name="Garza M."/>
            <person name="Hamilton C."/>
            <person name="Henderson N."/>
            <person name="Hernandez O."/>
            <person name="Hines S."/>
            <person name="Hogues M.E."/>
            <person name="Huang M."/>
            <person name="Idlebird D.G."/>
            <person name="Johnson R."/>
            <person name="Jolivet A."/>
            <person name="Jones S."/>
            <person name="Kagan R."/>
            <person name="King L.M."/>
            <person name="Leal B."/>
            <person name="Lebow H."/>
            <person name="Lee S."/>
            <person name="LeVan J.M."/>
            <person name="Lewis L.C."/>
            <person name="London P."/>
            <person name="Lorensuhewa L.M."/>
            <person name="Loulseged H."/>
            <person name="Lovett D.A."/>
            <person name="Lucier A."/>
            <person name="Lucier R.L."/>
            <person name="Ma J."/>
            <person name="Madu R.C."/>
            <person name="Mapua P."/>
            <person name="Martindale A.D."/>
            <person name="Martinez E."/>
            <person name="Massey E."/>
            <person name="Mawhiney S."/>
            <person name="Meador M.G."/>
            <person name="Mendez S."/>
            <person name="Mercado C."/>
            <person name="Mercado I.C."/>
            <person name="Merritt C.E."/>
            <person name="Miner Z.L."/>
            <person name="Minja E."/>
            <person name="Mitchell T."/>
            <person name="Mohabbat F."/>
            <person name="Mohabbat K."/>
            <person name="Montgomery B."/>
            <person name="Moore N."/>
            <person name="Morris S."/>
            <person name="Munidasa M."/>
            <person name="Ngo R.N."/>
            <person name="Nguyen N.B."/>
            <person name="Nickerson E."/>
            <person name="Nwaokelemeh O.O."/>
            <person name="Nwokenkwo S."/>
            <person name="Obregon M."/>
            <person name="Oguh M."/>
            <person name="Oragunye N."/>
            <person name="Oviedo R.J."/>
            <person name="Parish B.J."/>
            <person name="Parker D.N."/>
            <person name="Parrish J."/>
            <person name="Parks K.L."/>
            <person name="Paul H.A."/>
            <person name="Payton B.A."/>
            <person name="Perez A."/>
            <person name="Perrin W."/>
            <person name="Pickens A."/>
            <person name="Primus E.L."/>
            <person name="Pu L.L."/>
            <person name="Puazo M."/>
            <person name="Quiles M.M."/>
            <person name="Quiroz J.B."/>
            <person name="Rabata D."/>
            <person name="Reeves K."/>
            <person name="Ruiz S.J."/>
            <person name="Shao H."/>
            <person name="Sisson I."/>
            <person name="Sonaike T."/>
            <person name="Sorelle R.P."/>
            <person name="Sutton A.E."/>
            <person name="Svatek A.F."/>
            <person name="Svetz L.A."/>
            <person name="Tamerisa K.S."/>
            <person name="Taylor T.R."/>
            <person name="Teague B."/>
            <person name="Thomas N."/>
            <person name="Thorn R.D."/>
            <person name="Trejos Z.Y."/>
            <person name="Trevino B.K."/>
            <person name="Ukegbu O.N."/>
            <person name="Urban J.B."/>
            <person name="Vasquez L.I."/>
            <person name="Vera V.A."/>
            <person name="Villasana D.M."/>
            <person name="Wang L."/>
            <person name="Ward-Moore S."/>
            <person name="Warren J.T."/>
            <person name="Wei X."/>
            <person name="White F."/>
            <person name="Williamson A.L."/>
            <person name="Wleczyk R."/>
            <person name="Wooden H.S."/>
            <person name="Wooden S.H."/>
            <person name="Yen J."/>
            <person name="Yoon L."/>
            <person name="Yoon V."/>
            <person name="Zorrilla S.E."/>
            <person name="Nelson D."/>
            <person name="Kucherlapati R."/>
            <person name="Weinstock G."/>
            <person name="Gibbs R.A."/>
            <person name="null."/>
        </authorList>
    </citation>
    <scope>NUCLEOTIDE SEQUENCE [LARGE SCALE GENOMIC DNA]</scope>
</reference>
<dbReference type="Antibodypedia" id="50816">
    <property type="antibodies" value="21 antibodies from 11 providers"/>
</dbReference>
<dbReference type="VEuPathDB" id="HostDB:ENSG00000198270"/>
<organism evidence="1 2">
    <name type="scientific">Homo sapiens</name>
    <name type="common">Human</name>
    <dbReference type="NCBI Taxonomy" id="9606"/>
    <lineage>
        <taxon>Eukaryota</taxon>
        <taxon>Metazoa</taxon>
        <taxon>Chordata</taxon>
        <taxon>Craniata</taxon>
        <taxon>Vertebrata</taxon>
        <taxon>Euteleostomi</taxon>
        <taxon>Mammalia</taxon>
        <taxon>Eutheria</taxon>
        <taxon>Euarchontoglires</taxon>
        <taxon>Primates</taxon>
        <taxon>Haplorrhini</taxon>
        <taxon>Catarrhini</taxon>
        <taxon>Hominidae</taxon>
        <taxon>Homo</taxon>
    </lineage>
</organism>
<dbReference type="GeneTree" id="ENSGT00390000003209"/>
<sequence>MTFPLDASILEDSWDLFSLPGFFFLKLLASSDRLTSASQSVGITGSSCNTVDTICHGYSECYRFKFTYCLCCIP</sequence>
<reference evidence="1" key="4">
    <citation type="submission" date="2025-08" db="UniProtKB">
        <authorList>
            <consortium name="Ensembl"/>
        </authorList>
    </citation>
    <scope>IDENTIFICATION</scope>
</reference>
<protein>
    <submittedName>
        <fullName evidence="1">Transmembrane protein 116</fullName>
    </submittedName>
</protein>
<reference evidence="1" key="5">
    <citation type="submission" date="2025-09" db="UniProtKB">
        <authorList>
            <consortium name="Ensembl"/>
        </authorList>
    </citation>
    <scope>IDENTIFICATION</scope>
</reference>
<dbReference type="HOGENOM" id="CLU_2229196_0_0_1"/>
<reference evidence="1 2" key="1">
    <citation type="journal article" date="2001" name="Nature">
        <title>Initial sequencing and analysis of the human genome.</title>
        <authorList>
            <consortium name="International Human Genome Sequencing Consortium"/>
            <person name="Lander E.S."/>
            <person name="Linton L.M."/>
            <person name="Birren B."/>
            <person name="Nusbaum C."/>
            <person name="Zody M.C."/>
            <person name="Baldwin J."/>
            <person name="Devon K."/>
            <person name="Dewar K."/>
            <person name="Doyle M."/>
            <person name="FitzHugh W."/>
            <person name="Funke R."/>
            <person name="Gage D."/>
            <person name="Harris K."/>
            <person name="Heaford A."/>
            <person name="Howland J."/>
            <person name="Kann L."/>
            <person name="Lehoczky J."/>
            <person name="LeVine R."/>
            <person name="McEwan P."/>
            <person name="McKernan K."/>
            <person name="Meldrim J."/>
            <person name="Mesirov J.P."/>
            <person name="Miranda C."/>
            <person name="Morris W."/>
            <person name="Naylor J."/>
            <person name="Raymond C."/>
            <person name="Rosetti M."/>
            <person name="Santos R."/>
            <person name="Sheridan A."/>
            <person name="Sougnez C."/>
            <person name="Stange-Thomann N."/>
            <person name="Stojanovic N."/>
            <person name="Subramanian A."/>
            <person name="Wyman D."/>
            <person name="Rogers J."/>
            <person name="Sulston J."/>
            <person name="Ainscough R."/>
            <person name="Beck S."/>
            <person name="Bentley D."/>
            <person name="Burton J."/>
            <person name="Clee C."/>
            <person name="Carter N."/>
            <person name="Coulson A."/>
            <person name="Deadman R."/>
            <person name="Deloukas P."/>
            <person name="Dunham A."/>
            <person name="Dunham I."/>
            <person name="Durbin R."/>
            <person name="French L."/>
            <person name="Grafham D."/>
            <person name="Gregory S."/>
            <person name="Hubbard T."/>
            <person name="Humphray S."/>
            <person name="Hunt A."/>
            <person name="Jones M."/>
            <person name="Lloyd C."/>
            <person name="McMurray A."/>
            <person name="Matthews L."/>
            <person name="Mercer S."/>
            <person name="Milne S."/>
            <person name="Mullikin J.C."/>
            <person name="Mungall A."/>
            <person name="Plumb R."/>
            <person name="Ross M."/>
            <person name="Shownkeen R."/>
            <person name="Sims S."/>
            <person name="Waterston R.H."/>
            <person name="Wilson R.K."/>
            <person name="Hillier L.W."/>
            <person name="McPherson J.D."/>
            <person name="Marra M.A."/>
            <person name="Mardis E.R."/>
            <person name="Fulton L.A."/>
            <person name="Chinwalla A.T."/>
            <person name="Pepin K.H."/>
            <person name="Gish W.R."/>
            <person name="Chissoe S.L."/>
            <person name="Wendl M.C."/>
            <person name="Delehaunty K.D."/>
            <person name="Miner T.L."/>
            <person name="Delehaunty A."/>
            <person name="Kramer J.B."/>
            <person name="Cook L.L."/>
            <person name="Fulton R.S."/>
            <person name="Johnson D.L."/>
            <person name="Minx P.J."/>
            <person name="Clifton S.W."/>
            <person name="Hawkins T."/>
            <person name="Branscomb E."/>
            <person name="Predki P."/>
            <person name="Richardson P."/>
            <person name="Wenning S."/>
            <person name="Slezak T."/>
            <person name="Doggett N."/>
            <person name="Cheng J.F."/>
            <person name="Olsen A."/>
            <person name="Lucas S."/>
            <person name="Elkin C."/>
            <person name="Uberbacher E."/>
            <person name="Frazier M."/>
            <person name="Gibbs R.A."/>
            <person name="Muzny D.M."/>
            <person name="Scherer S.E."/>
            <person name="Bouck J.B."/>
            <person name="Sodergren E.J."/>
            <person name="Worley K.C."/>
            <person name="Rives C.M."/>
            <person name="Gorrell J.H."/>
            <person name="Metzker M.L."/>
            <person name="Naylor S.L."/>
            <person name="Kucherlapati R.S."/>
            <person name="Nelson D.L."/>
            <person name="Weinstock G.M."/>
            <person name="Sakaki Y."/>
            <person name="Fujiyama A."/>
            <person name="Hattori M."/>
            <person name="Yada T."/>
            <person name="Toyoda A."/>
            <person name="Itoh T."/>
            <person name="Kawagoe C."/>
            <person name="Watanabe H."/>
            <person name="Totoki Y."/>
            <person name="Taylor T."/>
            <person name="Weissenbach J."/>
            <person name="Heilig R."/>
            <person name="Saurin W."/>
            <person name="Artiguenave F."/>
            <person name="Brottier P."/>
            <person name="Bruls T."/>
            <person name="Pelletier E."/>
            <person name="Robert C."/>
            <person name="Wincker P."/>
            <person name="Smith D.R."/>
            <person name="Doucette-Stamm L."/>
            <person name="Rubenfield M."/>
            <person name="Weinstock K."/>
            <person name="Lee H.M."/>
            <person name="Dubois J."/>
            <person name="Rosenthal A."/>
            <person name="Platzer M."/>
            <person name="Nyakatura G."/>
            <person name="Taudien S."/>
            <person name="Rump A."/>
            <person name="Yang H."/>
            <person name="Yu J."/>
            <person name="Wang J."/>
            <person name="Huang G."/>
            <person name="Gu J."/>
            <person name="Hood L."/>
            <person name="Rowen L."/>
            <person name="Madan A."/>
            <person name="Qin S."/>
            <person name="Davis R.W."/>
            <person name="Federspiel N.A."/>
            <person name="Abola A.P."/>
            <person name="Proctor M.J."/>
            <person name="Myers R.M."/>
            <person name="Schmutz J."/>
            <person name="Dickson M."/>
            <person name="Grimwood J."/>
            <person name="Cox D.R."/>
            <person name="Olson M.V."/>
            <person name="Kaul R."/>
            <person name="Raymond C."/>
            <person name="Shimizu N."/>
            <person name="Kawasaki K."/>
            <person name="Minoshima S."/>
            <person name="Evans G.A."/>
            <person name="Athanasiou M."/>
            <person name="Schultz R."/>
            <person name="Roe B.A."/>
            <person name="Chen F."/>
            <person name="Pan H."/>
            <person name="Ramser J."/>
            <person name="Lehrach H."/>
            <person name="Reinhardt R."/>
            <person name="McCombie W.R."/>
            <person name="de la Bastide M."/>
            <person name="Dedhia N."/>
            <person name="Blocker H."/>
            <person name="Hornischer K."/>
            <person name="Nordsiek G."/>
            <person name="Agarwala R."/>
            <person name="Aravind L."/>
            <person name="Bailey J.A."/>
            <person name="Bateman A."/>
            <person name="Batzoglou S."/>
            <person name="Birney E."/>
            <person name="Bork P."/>
            <person name="Brown D.G."/>
            <person name="Burge C.B."/>
            <person name="Cerutti L."/>
            <person name="Chen H.C."/>
            <person name="Church D."/>
            <person name="Clamp M."/>
            <person name="Copley R.R."/>
            <person name="Doerks T."/>
            <person name="Eddy S.R."/>
            <person name="Eichler E.E."/>
            <person name="Furey T.S."/>
            <person name="Galagan J."/>
            <person name="Gilbert J.G."/>
            <person name="Harmon C."/>
            <person name="Hayashizaki Y."/>
            <person name="Haussler D."/>
            <person name="Hermjakob H."/>
            <person name="Hokamp K."/>
            <person name="Jang W."/>
            <person name="Johnson L.S."/>
            <person name="Jones T.A."/>
            <person name="Kasif S."/>
            <person name="Kaspryzk A."/>
            <person name="Kennedy S."/>
            <person name="Kent W.J."/>
            <person name="Kitts P."/>
            <person name="Koonin E.V."/>
            <person name="Korf I."/>
            <person name="Kulp D."/>
            <person name="Lancet D."/>
            <person name="Lowe T.M."/>
            <person name="McLysaght A."/>
            <person name="Mikkelsen T."/>
            <person name="Moran J.V."/>
            <person name="Mulder N."/>
            <person name="Pollara V.J."/>
            <person name="Ponting C.P."/>
            <person name="Schuler G."/>
            <person name="Schultz J."/>
            <person name="Slater G."/>
            <person name="Smit A.F."/>
            <person name="Stupka E."/>
            <person name="Szustakowski J."/>
            <person name="Thierry-Mieg D."/>
            <person name="Thierry-Mieg J."/>
            <person name="Wagner L."/>
            <person name="Wallis J."/>
            <person name="Wheeler R."/>
            <person name="Williams A."/>
            <person name="Wolf Y.I."/>
            <person name="Wolfe K.H."/>
            <person name="Yang S.P."/>
            <person name="Yeh R.F."/>
            <person name="Collins F."/>
            <person name="Guyer M.S."/>
            <person name="Peterson J."/>
            <person name="Felsenfeld A."/>
            <person name="Wetterstrand K.A."/>
            <person name="Patrinos A."/>
            <person name="Morgan M.J."/>
            <person name="de Jong P."/>
            <person name="Catanese J.J."/>
            <person name="Osoegawa K."/>
            <person name="Shizuya H."/>
            <person name="Choi S."/>
            <person name="Chen Y.J."/>
        </authorList>
    </citation>
    <scope>NUCLEOTIDE SEQUENCE [LARGE SCALE GENOMIC DNA]</scope>
</reference>
<dbReference type="OpenTargets" id="ENSG00000198270"/>
<keyword evidence="2" id="KW-1185">Reference proteome</keyword>
<dbReference type="ExpressionAtlas" id="F8VWU6">
    <property type="expression patterns" value="baseline and differential"/>
</dbReference>
<dbReference type="OMA" id="YTISYIW"/>
<gene>
    <name evidence="1" type="primary">TMEM116</name>
</gene>
<dbReference type="Proteomes" id="UP000005640">
    <property type="component" value="Chromosome 12"/>
</dbReference>
<dbReference type="EMBL" id="AC004024">
    <property type="status" value="NOT_ANNOTATED_CDS"/>
    <property type="molecule type" value="Genomic_DNA"/>
</dbReference>
<evidence type="ECO:0000313" key="1">
    <source>
        <dbReference type="Ensembl" id="ENSP00000449774.2"/>
    </source>
</evidence>
<evidence type="ECO:0000313" key="2">
    <source>
        <dbReference type="Proteomes" id="UP000005640"/>
    </source>
</evidence>
<dbReference type="AlphaFoldDB" id="F8VWU6"/>